<sequence length="590" mass="67283">MKLAKMELTNIRSYVQFEQDFQKTKVIIGQNDHGKSSILKILNIIFNEMTEDGFEYDYLPESLAAQLLPVTKSKKQKDKRIALNLLNSKGKSENIYINLKSDNKAYISSDINVRAQSDSKAKRLFKEMKAKNKFILIPAIRDTQSYSFSDLLAETINEYGLSEMVPSKQGGTTSAYRTIAKIREEVTRDIKKLVDAKLFPALKEKLGIQTNHDLSIIFDVNIHSIAEWIKENVKLSFKIDEKSLIPLGEAGTGIQSAVLLALQQIKNEATRNPDINYYFAIEEPEAFLHPQKQRELYQNIKDKATENLNYLITTHSPYIVSDTDFTHIGVVRKVGLESKLFVPHIDEQKREEILNYFNNEINSLIYFADKVIFVEGESDRLVIESILKKYFKNKHSNISIIVTGGNKNFAPYINLIRSHKGLLIPFLIVTDFDSLLSENDRPILKGIEDAGFTVSNRKKIFDIIDVAVKSGKEDEHRKTSNNISKSLKDIGINVFIFPADLEFSLVNDSNLTQVGELLNKLKIPNSNADYTRGYDLMAIRRNIGSKNIPFLPMDKPPFKRPYVHKKIAELTDLNRLSVELKNLISVIDQL</sequence>
<comment type="caution">
    <text evidence="4">The sequence shown here is derived from an EMBL/GenBank/DDBJ whole genome shotgun (WGS) entry which is preliminary data.</text>
</comment>
<evidence type="ECO:0000259" key="1">
    <source>
        <dbReference type="Pfam" id="PF13175"/>
    </source>
</evidence>
<dbReference type="PATRIC" id="fig|1218565.3.peg.1650"/>
<dbReference type="CDD" id="cd01026">
    <property type="entry name" value="TOPRIM_OLD"/>
    <property type="match status" value="1"/>
</dbReference>
<dbReference type="Proteomes" id="UP000011988">
    <property type="component" value="Unassembled WGS sequence"/>
</dbReference>
<organism evidence="4 5">
    <name type="scientific">Leptospira alstonii serovar Sichuan str. 79601</name>
    <dbReference type="NCBI Taxonomy" id="1218565"/>
    <lineage>
        <taxon>Bacteria</taxon>
        <taxon>Pseudomonadati</taxon>
        <taxon>Spirochaetota</taxon>
        <taxon>Spirochaetia</taxon>
        <taxon>Leptospirales</taxon>
        <taxon>Leptospiraceae</taxon>
        <taxon>Leptospira</taxon>
    </lineage>
</organism>
<dbReference type="InterPro" id="IPR034139">
    <property type="entry name" value="TOPRIM_OLD"/>
</dbReference>
<dbReference type="EMBL" id="ANIK01000030">
    <property type="protein sequence ID" value="EMJ95766.1"/>
    <property type="molecule type" value="Genomic_DNA"/>
</dbReference>
<reference evidence="4 5" key="1">
    <citation type="submission" date="2013-01" db="EMBL/GenBank/DDBJ databases">
        <authorList>
            <person name="Harkins D.M."/>
            <person name="Durkin A.S."/>
            <person name="Brinkac L.M."/>
            <person name="Haft D.H."/>
            <person name="Selengut J.D."/>
            <person name="Sanka R."/>
            <person name="DePew J."/>
            <person name="Purushe J."/>
            <person name="Galloway R.L."/>
            <person name="Vinetz J.M."/>
            <person name="Sutton G.G."/>
            <person name="Nierman W.C."/>
            <person name="Fouts D.E."/>
        </authorList>
    </citation>
    <scope>NUCLEOTIDE SEQUENCE [LARGE SCALE GENOMIC DNA]</scope>
    <source>
        <strain evidence="4 5">79601</strain>
    </source>
</reference>
<accession>M6CZ36</accession>
<gene>
    <name evidence="3" type="ORF">LEP1GSC194_2705</name>
    <name evidence="4" type="ORF">LEP1GSC194_2711</name>
</gene>
<dbReference type="PANTHER" id="PTHR43581:SF4">
    <property type="entry name" value="ATP_GTP PHOSPHATASE"/>
    <property type="match status" value="1"/>
</dbReference>
<dbReference type="AlphaFoldDB" id="M6CZ36"/>
<feature type="domain" description="Endonuclease GajA/Old nuclease/RecF-like AAA" evidence="1">
    <location>
        <begin position="1"/>
        <end position="320"/>
    </location>
</feature>
<dbReference type="Pfam" id="PF20469">
    <property type="entry name" value="OLD-like_TOPRIM"/>
    <property type="match status" value="1"/>
</dbReference>
<evidence type="ECO:0000259" key="2">
    <source>
        <dbReference type="Pfam" id="PF20469"/>
    </source>
</evidence>
<dbReference type="OrthoDB" id="346285at2"/>
<dbReference type="Gene3D" id="3.40.50.300">
    <property type="entry name" value="P-loop containing nucleotide triphosphate hydrolases"/>
    <property type="match status" value="1"/>
</dbReference>
<dbReference type="InterPro" id="IPR041685">
    <property type="entry name" value="AAA_GajA/Old/RecF-like"/>
</dbReference>
<name>M6CZ36_9LEPT</name>
<feature type="domain" description="OLD protein-like TOPRIM" evidence="2">
    <location>
        <begin position="367"/>
        <end position="433"/>
    </location>
</feature>
<dbReference type="SUPFAM" id="SSF52540">
    <property type="entry name" value="P-loop containing nucleoside triphosphate hydrolases"/>
    <property type="match status" value="1"/>
</dbReference>
<evidence type="ECO:0000313" key="3">
    <source>
        <dbReference type="EMBL" id="EMJ95765.1"/>
    </source>
</evidence>
<dbReference type="RefSeq" id="WP_020773017.1">
    <property type="nucleotide sequence ID" value="NZ_ANIK01000030.1"/>
</dbReference>
<evidence type="ECO:0000313" key="5">
    <source>
        <dbReference type="Proteomes" id="UP000011988"/>
    </source>
</evidence>
<dbReference type="PANTHER" id="PTHR43581">
    <property type="entry name" value="ATP/GTP PHOSPHATASE"/>
    <property type="match status" value="1"/>
</dbReference>
<protein>
    <submittedName>
        <fullName evidence="4">AAA domain protein</fullName>
    </submittedName>
</protein>
<dbReference type="Pfam" id="PF13175">
    <property type="entry name" value="AAA_15"/>
    <property type="match status" value="1"/>
</dbReference>
<dbReference type="InterPro" id="IPR027417">
    <property type="entry name" value="P-loop_NTPase"/>
</dbReference>
<dbReference type="InterPro" id="IPR051396">
    <property type="entry name" value="Bact_Antivir_Def_Nuclease"/>
</dbReference>
<dbReference type="EMBL" id="ANIK01000030">
    <property type="protein sequence ID" value="EMJ95765.1"/>
    <property type="molecule type" value="Genomic_DNA"/>
</dbReference>
<proteinExistence type="predicted"/>
<evidence type="ECO:0000313" key="4">
    <source>
        <dbReference type="EMBL" id="EMJ95766.1"/>
    </source>
</evidence>